<organism evidence="3 4">
    <name type="scientific">Erwinia persicina</name>
    <dbReference type="NCBI Taxonomy" id="55211"/>
    <lineage>
        <taxon>Bacteria</taxon>
        <taxon>Pseudomonadati</taxon>
        <taxon>Pseudomonadota</taxon>
        <taxon>Gammaproteobacteria</taxon>
        <taxon>Enterobacterales</taxon>
        <taxon>Erwiniaceae</taxon>
        <taxon>Erwinia</taxon>
    </lineage>
</organism>
<dbReference type="Proteomes" id="UP000306393">
    <property type="component" value="Unassembled WGS sequence"/>
</dbReference>
<dbReference type="Proteomes" id="UP000661012">
    <property type="component" value="Unassembled WGS sequence"/>
</dbReference>
<evidence type="ECO:0000313" key="5">
    <source>
        <dbReference type="Proteomes" id="UP000661012"/>
    </source>
</evidence>
<evidence type="ECO:0000313" key="2">
    <source>
        <dbReference type="EMBL" id="MBD8104852.1"/>
    </source>
</evidence>
<evidence type="ECO:0000256" key="1">
    <source>
        <dbReference type="SAM" id="SignalP"/>
    </source>
</evidence>
<dbReference type="STRING" id="1219360.GCA_001571305_02878"/>
<proteinExistence type="predicted"/>
<gene>
    <name evidence="3" type="ORF">EpCFBP13511_17180</name>
    <name evidence="2" type="ORF">IFT93_00250</name>
</gene>
<dbReference type="RefSeq" id="WP_118664022.1">
    <property type="nucleotide sequence ID" value="NZ_CP022725.1"/>
</dbReference>
<dbReference type="Pfam" id="PF10709">
    <property type="entry name" value="DUF2511"/>
    <property type="match status" value="1"/>
</dbReference>
<protein>
    <submittedName>
        <fullName evidence="2">YebY family protein</fullName>
    </submittedName>
</protein>
<sequence>MKKLAFLCIALGISGSAAAGIETVSRFDMGKDNWPFVREEMMLSCEKGNVLLAINDGTLVQYPLNAAAEEKVKSGQIKAGFPIEKILADDPANPGHKKSLAPIVARAEKLCR</sequence>
<dbReference type="OrthoDB" id="6519165at2"/>
<keyword evidence="1" id="KW-0732">Signal</keyword>
<dbReference type="GeneID" id="67476466"/>
<evidence type="ECO:0000313" key="3">
    <source>
        <dbReference type="EMBL" id="TKJ87110.1"/>
    </source>
</evidence>
<feature type="chain" id="PRO_5030083786" evidence="1">
    <location>
        <begin position="20"/>
        <end position="112"/>
    </location>
</feature>
<keyword evidence="5" id="KW-1185">Reference proteome</keyword>
<dbReference type="EMBL" id="JACYNN010000001">
    <property type="protein sequence ID" value="MBD8104852.1"/>
    <property type="molecule type" value="Genomic_DNA"/>
</dbReference>
<evidence type="ECO:0000313" key="4">
    <source>
        <dbReference type="Proteomes" id="UP000306393"/>
    </source>
</evidence>
<dbReference type="KEGG" id="epe:CI789_06675"/>
<feature type="signal peptide" evidence="1">
    <location>
        <begin position="1"/>
        <end position="19"/>
    </location>
</feature>
<dbReference type="InterPro" id="IPR019648">
    <property type="entry name" value="YebY"/>
</dbReference>
<dbReference type="AlphaFoldDB" id="A0A3S7S2I0"/>
<accession>A0A3S7S2I0</accession>
<name>A0A3S7S2I0_9GAMM</name>
<reference evidence="3 4" key="1">
    <citation type="journal article" date="2019" name="Sci. Rep.">
        <title>Differences in resource use lead to coexistence of seed-transmitted microbial populations.</title>
        <authorList>
            <person name="Torres-Cortes G."/>
            <person name="Garcia B.J."/>
            <person name="Compant S."/>
            <person name="Rezki S."/>
            <person name="Jones P."/>
            <person name="Preveaux A."/>
            <person name="Briand M."/>
            <person name="Roulet A."/>
            <person name="Bouchez O."/>
            <person name="Jacobson D."/>
            <person name="Barret M."/>
        </authorList>
    </citation>
    <scope>NUCLEOTIDE SEQUENCE [LARGE SCALE GENOMIC DNA]</scope>
    <source>
        <strain evidence="3 4">CFBP13511</strain>
    </source>
</reference>
<dbReference type="EMBL" id="QGAC01000017">
    <property type="protein sequence ID" value="TKJ87110.1"/>
    <property type="molecule type" value="Genomic_DNA"/>
</dbReference>
<reference evidence="2 5" key="2">
    <citation type="journal article" date="2020" name="FEMS Microbiol. Ecol.">
        <title>Temporal dynamics of bacterial communities during seed development and maturation.</title>
        <authorList>
            <person name="Chesneau G."/>
            <person name="Torres-Cortes G."/>
            <person name="Briand M."/>
            <person name="Darrasse A."/>
            <person name="Preveaux A."/>
            <person name="Marais C."/>
            <person name="Jacques M.A."/>
            <person name="Shade A."/>
            <person name="Barret M."/>
        </authorList>
    </citation>
    <scope>NUCLEOTIDE SEQUENCE [LARGE SCALE GENOMIC DNA]</scope>
    <source>
        <strain evidence="2 5">CFBP13732</strain>
    </source>
</reference>
<comment type="caution">
    <text evidence="3">The sequence shown here is derived from an EMBL/GenBank/DDBJ whole genome shotgun (WGS) entry which is preliminary data.</text>
</comment>